<evidence type="ECO:0000256" key="1">
    <source>
        <dbReference type="ARBA" id="ARBA00011073"/>
    </source>
</evidence>
<dbReference type="PROSITE" id="PS00137">
    <property type="entry name" value="SUBTILASE_HIS"/>
    <property type="match status" value="1"/>
</dbReference>
<dbReference type="Proteomes" id="UP000580891">
    <property type="component" value="Unassembled WGS sequence"/>
</dbReference>
<dbReference type="Pfam" id="PF00082">
    <property type="entry name" value="Peptidase_S8"/>
    <property type="match status" value="1"/>
</dbReference>
<dbReference type="InterPro" id="IPR036852">
    <property type="entry name" value="Peptidase_S8/S53_dom_sf"/>
</dbReference>
<dbReference type="PROSITE" id="PS51892">
    <property type="entry name" value="SUBTILASE"/>
    <property type="match status" value="1"/>
</dbReference>
<evidence type="ECO:0000313" key="8">
    <source>
        <dbReference type="Proteomes" id="UP000580891"/>
    </source>
</evidence>
<feature type="domain" description="Peptidase S8/S53" evidence="6">
    <location>
        <begin position="162"/>
        <end position="464"/>
    </location>
</feature>
<proteinExistence type="inferred from homology"/>
<feature type="active site" description="Charge relay system" evidence="5">
    <location>
        <position position="170"/>
    </location>
</feature>
<dbReference type="InterPro" id="IPR015500">
    <property type="entry name" value="Peptidase_S8_subtilisin-rel"/>
</dbReference>
<dbReference type="PRINTS" id="PR00723">
    <property type="entry name" value="SUBTILISIN"/>
</dbReference>
<dbReference type="InterPro" id="IPR000209">
    <property type="entry name" value="Peptidase_S8/S53_dom"/>
</dbReference>
<dbReference type="InterPro" id="IPR050131">
    <property type="entry name" value="Peptidase_S8_subtilisin-like"/>
</dbReference>
<dbReference type="SUPFAM" id="SSF52743">
    <property type="entry name" value="Subtilisin-like"/>
    <property type="match status" value="1"/>
</dbReference>
<evidence type="ECO:0000313" key="7">
    <source>
        <dbReference type="EMBL" id="MBA2871390.1"/>
    </source>
</evidence>
<feature type="active site" description="Charge relay system" evidence="5">
    <location>
        <position position="411"/>
    </location>
</feature>
<dbReference type="InterPro" id="IPR022398">
    <property type="entry name" value="Peptidase_S8_His-AS"/>
</dbReference>
<keyword evidence="2 5" id="KW-0645">Protease</keyword>
<name>A0A7W0BVC4_9BACL</name>
<evidence type="ECO:0000256" key="5">
    <source>
        <dbReference type="PROSITE-ProRule" id="PRU01240"/>
    </source>
</evidence>
<dbReference type="EMBL" id="JACDUU010000003">
    <property type="protein sequence ID" value="MBA2871390.1"/>
    <property type="molecule type" value="Genomic_DNA"/>
</dbReference>
<dbReference type="Gene3D" id="3.40.50.200">
    <property type="entry name" value="Peptidase S8/S53 domain"/>
    <property type="match status" value="1"/>
</dbReference>
<dbReference type="AlphaFoldDB" id="A0A7W0BVC4"/>
<protein>
    <recommendedName>
        <fullName evidence="6">Peptidase S8/S53 domain-containing protein</fullName>
    </recommendedName>
</protein>
<dbReference type="PROSITE" id="PS00136">
    <property type="entry name" value="SUBTILASE_ASP"/>
    <property type="match status" value="1"/>
</dbReference>
<dbReference type="GO" id="GO:0006508">
    <property type="term" value="P:proteolysis"/>
    <property type="evidence" value="ECO:0007669"/>
    <property type="project" value="UniProtKB-KW"/>
</dbReference>
<dbReference type="InterPro" id="IPR023827">
    <property type="entry name" value="Peptidase_S8_Asp-AS"/>
</dbReference>
<keyword evidence="4 5" id="KW-0720">Serine protease</keyword>
<evidence type="ECO:0000259" key="6">
    <source>
        <dbReference type="Pfam" id="PF00082"/>
    </source>
</evidence>
<dbReference type="PANTHER" id="PTHR43806">
    <property type="entry name" value="PEPTIDASE S8"/>
    <property type="match status" value="1"/>
</dbReference>
<dbReference type="CDD" id="cd07482">
    <property type="entry name" value="Peptidases_S8_Lantibiotic_specific_protease"/>
    <property type="match status" value="1"/>
</dbReference>
<comment type="similarity">
    <text evidence="1 5">Belongs to the peptidase S8 family.</text>
</comment>
<evidence type="ECO:0000256" key="3">
    <source>
        <dbReference type="ARBA" id="ARBA00022801"/>
    </source>
</evidence>
<accession>A0A7W0BVC4</accession>
<feature type="active site" description="Charge relay system" evidence="5">
    <location>
        <position position="204"/>
    </location>
</feature>
<keyword evidence="8" id="KW-1185">Reference proteome</keyword>
<reference evidence="7 8" key="1">
    <citation type="submission" date="2020-07" db="EMBL/GenBank/DDBJ databases">
        <title>Genomic Encyclopedia of Type Strains, Phase IV (KMG-IV): sequencing the most valuable type-strain genomes for metagenomic binning, comparative biology and taxonomic classification.</title>
        <authorList>
            <person name="Goeker M."/>
        </authorList>
    </citation>
    <scope>NUCLEOTIDE SEQUENCE [LARGE SCALE GENOMIC DNA]</scope>
    <source>
        <strain evidence="7 8">DSM 25220</strain>
    </source>
</reference>
<dbReference type="InterPro" id="IPR008357">
    <property type="entry name" value="Lanit_process"/>
</dbReference>
<comment type="caution">
    <text evidence="7">The sequence shown here is derived from an EMBL/GenBank/DDBJ whole genome shotgun (WGS) entry which is preliminary data.</text>
</comment>
<keyword evidence="3 5" id="KW-0378">Hydrolase</keyword>
<evidence type="ECO:0000256" key="2">
    <source>
        <dbReference type="ARBA" id="ARBA00022670"/>
    </source>
</evidence>
<sequence length="476" mass="52536">MKRLLFKLTISLLVIFSIYVFPIKEIHAKDQPKYKQIIVFYDSKIPDDFIKLLNQNYKNVKTTIIPEIGVIKLENSLPDIVETLKEKFPNEIQYIGPETEFIVPWKGELTNQTTETYQLKSIVKSSFSSSKLEEAELYELFGWDIKKITENGESFNKQKGSHKVKIAIIDSGIDFNHPDLKNNIVSPGKSFVPNVHDTEDNIGHGTMIAGTIAANGKMLGVGPHLGIVPYKVMDNWEDGAESAWIVKAIIEAANDGVDVINLSLGTYKSLNSSEDKAVIEAYQRAVKYAHDKGVIVVASAGNDGLDLRNPKKLAEQRGFPNDKQLHLPGGGIHFLLTVAATNKNDERSFYSNYGNISVAAPGGDYGPEWLSQQKLDPFSLTLTTYPIDLPKPILSQILNLPDGYVLTGGTSVSSSKVAGAIGVLIAEQKEKNTKKLTLSMVKKILRESSTDIGKKGKDPEFGYGLINVNKALELIK</sequence>
<dbReference type="PANTHER" id="PTHR43806:SF11">
    <property type="entry name" value="CEREVISIN-RELATED"/>
    <property type="match status" value="1"/>
</dbReference>
<gene>
    <name evidence="7" type="ORF">HNQ85_001660</name>
</gene>
<evidence type="ECO:0000256" key="4">
    <source>
        <dbReference type="ARBA" id="ARBA00022825"/>
    </source>
</evidence>
<dbReference type="GO" id="GO:0004252">
    <property type="term" value="F:serine-type endopeptidase activity"/>
    <property type="evidence" value="ECO:0007669"/>
    <property type="project" value="UniProtKB-UniRule"/>
</dbReference>
<dbReference type="RefSeq" id="WP_181537218.1">
    <property type="nucleotide sequence ID" value="NZ_JACDUU010000003.1"/>
</dbReference>
<organism evidence="7 8">
    <name type="scientific">[Anoxybacillus] calidus</name>
    <dbReference type="NCBI Taxonomy" id="575178"/>
    <lineage>
        <taxon>Bacteria</taxon>
        <taxon>Bacillati</taxon>
        <taxon>Bacillota</taxon>
        <taxon>Bacilli</taxon>
        <taxon>Bacillales</taxon>
        <taxon>Anoxybacillaceae</taxon>
        <taxon>Paranoxybacillus</taxon>
    </lineage>
</organism>